<dbReference type="RefSeq" id="WP_209452802.1">
    <property type="nucleotide sequence ID" value="NZ_JAGGLT010000002.1"/>
</dbReference>
<dbReference type="EMBL" id="JAGGLT010000002">
    <property type="protein sequence ID" value="MBP2070833.1"/>
    <property type="molecule type" value="Genomic_DNA"/>
</dbReference>
<dbReference type="Pfam" id="PF07833">
    <property type="entry name" value="Cu_amine_oxidN1"/>
    <property type="match status" value="1"/>
</dbReference>
<evidence type="ECO:0000256" key="1">
    <source>
        <dbReference type="SAM" id="SignalP"/>
    </source>
</evidence>
<evidence type="ECO:0000259" key="2">
    <source>
        <dbReference type="Pfam" id="PF07833"/>
    </source>
</evidence>
<sequence>MKKTLKVALSALLISTMLIPAASFADNTSNSVTSTSTTASITASTPASTPAASSHHIAGLPNEPVYEYNPNVYIEGKKVDFRNTQEIQEVNGTYQVVTVNRPILIVRGRTMLPLRAFIYYITDYVNTVKSNVGGAIGPSDVVYWDPGYKSNRPDGFVIDSVRYDNTLSYHYNVPADPWKLGFFIRMPYIVKATLKPYHYILYKTDVPPLIMDDGVTYLPLRAEANAFGYGVKFDQATNSIYISKNLPIEYGSEFQKITDIVPPNGMISGNVGVVSFDGNTGSLETETSKYGDYTTEYVEPWK</sequence>
<dbReference type="Proteomes" id="UP001166402">
    <property type="component" value="Unassembled WGS sequence"/>
</dbReference>
<feature type="signal peptide" evidence="1">
    <location>
        <begin position="1"/>
        <end position="25"/>
    </location>
</feature>
<proteinExistence type="predicted"/>
<evidence type="ECO:0000313" key="4">
    <source>
        <dbReference type="Proteomes" id="UP001166402"/>
    </source>
</evidence>
<evidence type="ECO:0000313" key="3">
    <source>
        <dbReference type="EMBL" id="MBP2070833.1"/>
    </source>
</evidence>
<gene>
    <name evidence="3" type="ORF">J2Z80_000331</name>
</gene>
<keyword evidence="4" id="KW-1185">Reference proteome</keyword>
<protein>
    <recommendedName>
        <fullName evidence="2">Copper amine oxidase-like N-terminal domain-containing protein</fullName>
    </recommendedName>
</protein>
<keyword evidence="1" id="KW-0732">Signal</keyword>
<accession>A0ABS4NAZ7</accession>
<dbReference type="InterPro" id="IPR012854">
    <property type="entry name" value="Cu_amine_oxidase-like_N"/>
</dbReference>
<comment type="caution">
    <text evidence="3">The sequence shown here is derived from an EMBL/GenBank/DDBJ whole genome shotgun (WGS) entry which is preliminary data.</text>
</comment>
<organism evidence="3 4">
    <name type="scientific">Thermoanaerobacterium butyriciformans</name>
    <dbReference type="NCBI Taxonomy" id="1702242"/>
    <lineage>
        <taxon>Bacteria</taxon>
        <taxon>Bacillati</taxon>
        <taxon>Bacillota</taxon>
        <taxon>Clostridia</taxon>
        <taxon>Thermoanaerobacterales</taxon>
        <taxon>Thermoanaerobacteraceae</taxon>
        <taxon>Thermoanaerobacterium</taxon>
    </lineage>
</organism>
<feature type="chain" id="PRO_5046897734" description="Copper amine oxidase-like N-terminal domain-containing protein" evidence="1">
    <location>
        <begin position="26"/>
        <end position="302"/>
    </location>
</feature>
<feature type="domain" description="Copper amine oxidase-like N-terminal" evidence="2">
    <location>
        <begin position="202"/>
        <end position="245"/>
    </location>
</feature>
<name>A0ABS4NAZ7_9THEO</name>
<reference evidence="3" key="1">
    <citation type="submission" date="2021-03" db="EMBL/GenBank/DDBJ databases">
        <title>Genomic Encyclopedia of Type Strains, Phase IV (KMG-IV): sequencing the most valuable type-strain genomes for metagenomic binning, comparative biology and taxonomic classification.</title>
        <authorList>
            <person name="Goeker M."/>
        </authorList>
    </citation>
    <scope>NUCLEOTIDE SEQUENCE</scope>
    <source>
        <strain evidence="3">DSM 101588</strain>
    </source>
</reference>